<dbReference type="GO" id="GO:0046872">
    <property type="term" value="F:metal ion binding"/>
    <property type="evidence" value="ECO:0007669"/>
    <property type="project" value="UniProtKB-KW"/>
</dbReference>
<evidence type="ECO:0000313" key="6">
    <source>
        <dbReference type="Proteomes" id="UP000184395"/>
    </source>
</evidence>
<keyword evidence="2 5" id="KW-0378">Hydrolase</keyword>
<evidence type="ECO:0000259" key="4">
    <source>
        <dbReference type="Pfam" id="PF07687"/>
    </source>
</evidence>
<dbReference type="InterPro" id="IPR036264">
    <property type="entry name" value="Bact_exopeptidase_dim_dom"/>
</dbReference>
<proteinExistence type="inferred from homology"/>
<dbReference type="PANTHER" id="PTHR32494">
    <property type="entry name" value="ALLANTOATE DEIMINASE-RELATED"/>
    <property type="match status" value="1"/>
</dbReference>
<dbReference type="InterPro" id="IPR010158">
    <property type="entry name" value="Amidase_Cbmase"/>
</dbReference>
<feature type="binding site" evidence="3">
    <location>
        <position position="97"/>
    </location>
    <ligand>
        <name>Zn(2+)</name>
        <dbReference type="ChEBI" id="CHEBI:29105"/>
        <label>1</label>
    </ligand>
</feature>
<feature type="binding site" evidence="3">
    <location>
        <position position="143"/>
    </location>
    <ligand>
        <name>Zn(2+)</name>
        <dbReference type="ChEBI" id="CHEBI:29105"/>
        <label>2</label>
    </ligand>
</feature>
<dbReference type="InterPro" id="IPR011650">
    <property type="entry name" value="Peptidase_M20_dimer"/>
</dbReference>
<dbReference type="Pfam" id="PF01546">
    <property type="entry name" value="Peptidase_M20"/>
    <property type="match status" value="1"/>
</dbReference>
<evidence type="ECO:0000256" key="3">
    <source>
        <dbReference type="PIRSR" id="PIRSR001235-1"/>
    </source>
</evidence>
<dbReference type="Pfam" id="PF07687">
    <property type="entry name" value="M20_dimer"/>
    <property type="match status" value="1"/>
</dbReference>
<dbReference type="AlphaFoldDB" id="A0A1M6T1B4"/>
<feature type="domain" description="Peptidase M20 dimerisation" evidence="4">
    <location>
        <begin position="226"/>
        <end position="326"/>
    </location>
</feature>
<dbReference type="SUPFAM" id="SSF55031">
    <property type="entry name" value="Bacterial exopeptidase dimerisation domain"/>
    <property type="match status" value="1"/>
</dbReference>
<accession>A0A1M6T1B4</accession>
<name>A0A1M6T1B4_9BURK</name>
<reference evidence="5 6" key="1">
    <citation type="submission" date="2016-11" db="EMBL/GenBank/DDBJ databases">
        <authorList>
            <person name="Jaros S."/>
            <person name="Januszkiewicz K."/>
            <person name="Wedrychowicz H."/>
        </authorList>
    </citation>
    <scope>NUCLEOTIDE SEQUENCE [LARGE SCALE GENOMIC DNA]</scope>
    <source>
        <strain evidence="5 6">LMG 20594</strain>
    </source>
</reference>
<dbReference type="PANTHER" id="PTHR32494:SF5">
    <property type="entry name" value="ALLANTOATE AMIDOHYDROLASE"/>
    <property type="match status" value="1"/>
</dbReference>
<feature type="binding site" evidence="3">
    <location>
        <position position="108"/>
    </location>
    <ligand>
        <name>Zn(2+)</name>
        <dbReference type="ChEBI" id="CHEBI:29105"/>
        <label>1</label>
    </ligand>
</feature>
<dbReference type="GO" id="GO:0016813">
    <property type="term" value="F:hydrolase activity, acting on carbon-nitrogen (but not peptide) bonds, in linear amidines"/>
    <property type="evidence" value="ECO:0007669"/>
    <property type="project" value="InterPro"/>
</dbReference>
<dbReference type="OrthoDB" id="9808195at2"/>
<keyword evidence="3" id="KW-0479">Metal-binding</keyword>
<protein>
    <submittedName>
        <fullName evidence="5">N-carbamoyl-L-amino-acid hydrolase</fullName>
    </submittedName>
</protein>
<gene>
    <name evidence="5" type="ORF">SAMN05192548_10259</name>
</gene>
<sequence>MNPRPIDHFVGSPVDRAAAAVSPPRLQRLIASLASFGGDKSGGVNRQALTPDDIRARAYLIGYAQELGCSVLRDDAANLFFRRPGGKDGSPVVTGSHIDTQPTGGRLDGAYGVCAGLETIAALNDAGISTAHPIEVAVWTNEEGCRFAPGSMGSAAFVQADRMQEFAASKDDKGRSFAEELEVVDSTFFDVPKRAMSVPFRAFVEAHIEQGPILELAGAKLGIVTGIQGVRWFRFTVVGRSSHAGTTPFEARLDAVRCAADLVIQAYAQSDGSDPQLRLTVGRFNVDPGAVNTVAAGVEFTIDLRHPNDERLDSLETLFRSWSGSHQGCDVRVERIMSNPPTHFPREMVHVVRTAARTCDSHAIEMLSGAFHDSMYLARHCPTAMLFVPSIGGLSHHPAEDTNPEDLAIGARALTRALLALSEPIS</sequence>
<dbReference type="Proteomes" id="UP000184395">
    <property type="component" value="Unassembled WGS sequence"/>
</dbReference>
<evidence type="ECO:0000256" key="1">
    <source>
        <dbReference type="ARBA" id="ARBA00006153"/>
    </source>
</evidence>
<organism evidence="5 6">
    <name type="scientific">Paraburkholderia terricola</name>
    <dbReference type="NCBI Taxonomy" id="169427"/>
    <lineage>
        <taxon>Bacteria</taxon>
        <taxon>Pseudomonadati</taxon>
        <taxon>Pseudomonadota</taxon>
        <taxon>Betaproteobacteria</taxon>
        <taxon>Burkholderiales</taxon>
        <taxon>Burkholderiaceae</taxon>
        <taxon>Paraburkholderia</taxon>
    </lineage>
</organism>
<feature type="binding site" evidence="3">
    <location>
        <position position="396"/>
    </location>
    <ligand>
        <name>Zn(2+)</name>
        <dbReference type="ChEBI" id="CHEBI:29105"/>
        <label>2</label>
    </ligand>
</feature>
<dbReference type="EMBL" id="FRAB01000025">
    <property type="protein sequence ID" value="SHK50716.1"/>
    <property type="molecule type" value="Genomic_DNA"/>
</dbReference>
<dbReference type="Gene3D" id="3.30.70.360">
    <property type="match status" value="1"/>
</dbReference>
<evidence type="ECO:0000256" key="2">
    <source>
        <dbReference type="ARBA" id="ARBA00022801"/>
    </source>
</evidence>
<dbReference type="SUPFAM" id="SSF53187">
    <property type="entry name" value="Zn-dependent exopeptidases"/>
    <property type="match status" value="1"/>
</dbReference>
<evidence type="ECO:0000313" key="5">
    <source>
        <dbReference type="EMBL" id="SHK50716.1"/>
    </source>
</evidence>
<dbReference type="STRING" id="169427.SAMN05192548_10259"/>
<dbReference type="RefSeq" id="WP_073430572.1">
    <property type="nucleotide sequence ID" value="NZ_CADFGY010000027.1"/>
</dbReference>
<keyword evidence="3" id="KW-0862">Zinc</keyword>
<dbReference type="InterPro" id="IPR002933">
    <property type="entry name" value="Peptidase_M20"/>
</dbReference>
<dbReference type="NCBIfam" id="TIGR01879">
    <property type="entry name" value="hydantase"/>
    <property type="match status" value="1"/>
</dbReference>
<feature type="binding site" evidence="3">
    <location>
        <position position="207"/>
    </location>
    <ligand>
        <name>Zn(2+)</name>
        <dbReference type="ChEBI" id="CHEBI:29105"/>
        <label>1</label>
    </ligand>
</feature>
<feature type="binding site" evidence="3">
    <location>
        <position position="108"/>
    </location>
    <ligand>
        <name>Zn(2+)</name>
        <dbReference type="ChEBI" id="CHEBI:29105"/>
        <label>2</label>
    </ligand>
</feature>
<dbReference type="Gene3D" id="3.40.630.10">
    <property type="entry name" value="Zn peptidases"/>
    <property type="match status" value="1"/>
</dbReference>
<comment type="similarity">
    <text evidence="1">Belongs to the peptidase M20 family.</text>
</comment>
<dbReference type="PIRSF" id="PIRSF001235">
    <property type="entry name" value="Amidase_carbamoylase"/>
    <property type="match status" value="1"/>
</dbReference>
<dbReference type="CDD" id="cd03884">
    <property type="entry name" value="M20_bAS"/>
    <property type="match status" value="1"/>
</dbReference>
<comment type="cofactor">
    <cofactor evidence="3">
        <name>Zn(2+)</name>
        <dbReference type="ChEBI" id="CHEBI:29105"/>
    </cofactor>
    <text evidence="3">Binds 2 Zn(2+) ions per subunit.</text>
</comment>